<dbReference type="Proteomes" id="UP001241603">
    <property type="component" value="Unassembled WGS sequence"/>
</dbReference>
<evidence type="ECO:0000313" key="1">
    <source>
        <dbReference type="EMBL" id="MDQ0440297.1"/>
    </source>
</evidence>
<evidence type="ECO:0000313" key="2">
    <source>
        <dbReference type="Proteomes" id="UP001241603"/>
    </source>
</evidence>
<dbReference type="EMBL" id="JAUSVO010000007">
    <property type="protein sequence ID" value="MDQ0440297.1"/>
    <property type="molecule type" value="Genomic_DNA"/>
</dbReference>
<proteinExistence type="predicted"/>
<protein>
    <submittedName>
        <fullName evidence="1">Uncharacterized protein</fullName>
    </submittedName>
</protein>
<sequence length="34" mass="3965">MTILLKRLLGRPDADHRRVFRDFAGVLEKLLTGR</sequence>
<keyword evidence="2" id="KW-1185">Reference proteome</keyword>
<reference evidence="1 2" key="1">
    <citation type="submission" date="2023-07" db="EMBL/GenBank/DDBJ databases">
        <title>Genomic Encyclopedia of Type Strains, Phase IV (KMG-IV): sequencing the most valuable type-strain genomes for metagenomic binning, comparative biology and taxonomic classification.</title>
        <authorList>
            <person name="Goeker M."/>
        </authorList>
    </citation>
    <scope>NUCLEOTIDE SEQUENCE [LARGE SCALE GENOMIC DNA]</scope>
    <source>
        <strain evidence="1 2">B6-8</strain>
    </source>
</reference>
<organism evidence="1 2">
    <name type="scientific">Kaistia dalseonensis</name>
    <dbReference type="NCBI Taxonomy" id="410840"/>
    <lineage>
        <taxon>Bacteria</taxon>
        <taxon>Pseudomonadati</taxon>
        <taxon>Pseudomonadota</taxon>
        <taxon>Alphaproteobacteria</taxon>
        <taxon>Hyphomicrobiales</taxon>
        <taxon>Kaistiaceae</taxon>
        <taxon>Kaistia</taxon>
    </lineage>
</organism>
<gene>
    <name evidence="1" type="ORF">QO014_004710</name>
</gene>
<comment type="caution">
    <text evidence="1">The sequence shown here is derived from an EMBL/GenBank/DDBJ whole genome shotgun (WGS) entry which is preliminary data.</text>
</comment>
<name>A0ABU0HDB6_9HYPH</name>
<accession>A0ABU0HDB6</accession>